<comment type="caution">
    <text evidence="1">The sequence shown here is derived from an EMBL/GenBank/DDBJ whole genome shotgun (WGS) entry which is preliminary data.</text>
</comment>
<dbReference type="EMBL" id="JBBKAI010000004">
    <property type="protein sequence ID" value="MEJ8662328.1"/>
    <property type="molecule type" value="Genomic_DNA"/>
</dbReference>
<reference evidence="1" key="1">
    <citation type="submission" date="2024-03" db="EMBL/GenBank/DDBJ databases">
        <title>Novel Streptomyces species of biotechnological and ecological value are a feature of Machair soil.</title>
        <authorList>
            <person name="Prole J.R."/>
            <person name="Goodfellow M."/>
            <person name="Allenby N."/>
            <person name="Ward A.C."/>
        </authorList>
    </citation>
    <scope>NUCLEOTIDE SEQUENCE</scope>
    <source>
        <strain evidence="1">MS1.AVA.4</strain>
    </source>
</reference>
<evidence type="ECO:0000313" key="2">
    <source>
        <dbReference type="Proteomes" id="UP001375539"/>
    </source>
</evidence>
<sequence length="530" mass="59141">MVALTHARGELPNPERRLCRFLSYQRIGARSGRIIGRRGYEDVDGGMSLAERYSAVHGLAADAFWVDLARLRRRGLAERVVAPAPGRRAVYALILRADAIPHDLPEDLARALRVHDLPEAEDTNQDTRFGRLTEAAEVLAPLGNPEAVELNSLQAADLEAVPRWEHPAHTPAALAAAAIAKAARAAETDDQRPDWRCTAVAPSNTVGSLSLRLTTQSETSPLYAKDSWPSGLYPSGSWNLSYSNKHGRPTNDAFGGANKKLPRFTGDDLRAVAEGLMRRVWAQWRSVRGHRTVICRSGHWDADGRWHSGSAEESRAAWADLVRTIEIALRRSSPAELFELLTSNVAEADNLAALAGWRLWRLINTRRDTHGHGRQVAVAQADHVTAWDEAPAARRDRIRCRTAAEPTPGAYNSQADEARARHRAARVEAKREADQLKAEQYQRWGISIERMAEPEHVHLDLLAAEQEEDQRRAEPEAAARARARQQGDGFRRRKRNESEAERKAAEARATQERWAARFAKHLRPETEPDQ</sequence>
<accession>A0ACC6QVK6</accession>
<name>A0ACC6QVK6_9ACTN</name>
<dbReference type="Proteomes" id="UP001375539">
    <property type="component" value="Unassembled WGS sequence"/>
</dbReference>
<keyword evidence="2" id="KW-1185">Reference proteome</keyword>
<gene>
    <name evidence="1" type="ORF">WKI58_38720</name>
</gene>
<evidence type="ECO:0000313" key="1">
    <source>
        <dbReference type="EMBL" id="MEJ8662328.1"/>
    </source>
</evidence>
<protein>
    <submittedName>
        <fullName evidence="1">Uncharacterized protein</fullName>
    </submittedName>
</protein>
<organism evidence="1 2">
    <name type="scientific">Streptomyces pratisoli</name>
    <dbReference type="NCBI Taxonomy" id="3139917"/>
    <lineage>
        <taxon>Bacteria</taxon>
        <taxon>Bacillati</taxon>
        <taxon>Actinomycetota</taxon>
        <taxon>Actinomycetes</taxon>
        <taxon>Kitasatosporales</taxon>
        <taxon>Streptomycetaceae</taxon>
        <taxon>Streptomyces</taxon>
    </lineage>
</organism>
<proteinExistence type="predicted"/>